<comment type="caution">
    <text evidence="15">The sequence shown here is derived from an EMBL/GenBank/DDBJ whole genome shotgun (WGS) entry which is preliminary data.</text>
</comment>
<dbReference type="NCBIfam" id="TIGR02666">
    <property type="entry name" value="moaA"/>
    <property type="match status" value="1"/>
</dbReference>
<keyword evidence="10 12" id="KW-0456">Lyase</keyword>
<dbReference type="InterPro" id="IPR010505">
    <property type="entry name" value="MoaA_twitch"/>
</dbReference>
<reference evidence="15 16" key="1">
    <citation type="submission" date="2021-06" db="EMBL/GenBank/DDBJ databases">
        <title>Actinomycetes sequencing.</title>
        <authorList>
            <person name="Shan Q."/>
        </authorList>
    </citation>
    <scope>NUCLEOTIDE SEQUENCE [LARGE SCALE GENOMIC DNA]</scope>
    <source>
        <strain evidence="15 16">NEAU-G5</strain>
    </source>
</reference>
<feature type="binding site" evidence="12">
    <location>
        <position position="302"/>
    </location>
    <ligand>
        <name>[4Fe-4S] cluster</name>
        <dbReference type="ChEBI" id="CHEBI:49883"/>
        <label>2</label>
        <note>4Fe-4S-substrate</note>
    </ligand>
</feature>
<dbReference type="InterPro" id="IPR000385">
    <property type="entry name" value="MoaA_NifB_PqqE_Fe-S-bd_CS"/>
</dbReference>
<feature type="domain" description="Radical SAM core" evidence="14">
    <location>
        <begin position="31"/>
        <end position="249"/>
    </location>
</feature>
<organism evidence="15 16">
    <name type="scientific">Nocardia albiluteola</name>
    <dbReference type="NCBI Taxonomy" id="2842303"/>
    <lineage>
        <taxon>Bacteria</taxon>
        <taxon>Bacillati</taxon>
        <taxon>Actinomycetota</taxon>
        <taxon>Actinomycetes</taxon>
        <taxon>Mycobacteriales</taxon>
        <taxon>Nocardiaceae</taxon>
        <taxon>Nocardia</taxon>
    </lineage>
</organism>
<gene>
    <name evidence="12 15" type="primary">moaA</name>
    <name evidence="15" type="ORF">KO481_39580</name>
</gene>
<dbReference type="GO" id="GO:0061798">
    <property type="term" value="F:GTP 3',8'-cyclase activity"/>
    <property type="evidence" value="ECO:0007669"/>
    <property type="project" value="UniProtKB-EC"/>
</dbReference>
<dbReference type="CDD" id="cd21117">
    <property type="entry name" value="Twitch_MoaA"/>
    <property type="match status" value="1"/>
</dbReference>
<evidence type="ECO:0000256" key="2">
    <source>
        <dbReference type="ARBA" id="ARBA00022485"/>
    </source>
</evidence>
<dbReference type="EC" id="4.1.99.22" evidence="1 12"/>
<feature type="binding site" evidence="12">
    <location>
        <position position="51"/>
    </location>
    <ligand>
        <name>[4Fe-4S] cluster</name>
        <dbReference type="ChEBI" id="CHEBI:49883"/>
        <label>1</label>
        <note>4Fe-4S-S-AdoMet</note>
    </ligand>
</feature>
<feature type="binding site" evidence="12">
    <location>
        <position position="122"/>
    </location>
    <ligand>
        <name>GTP</name>
        <dbReference type="ChEBI" id="CHEBI:37565"/>
    </ligand>
</feature>
<dbReference type="PROSITE" id="PS51918">
    <property type="entry name" value="RADICAL_SAM"/>
    <property type="match status" value="1"/>
</dbReference>
<dbReference type="Pfam" id="PF04055">
    <property type="entry name" value="Radical_SAM"/>
    <property type="match status" value="1"/>
</dbReference>
<name>A0ABS6BBE9_9NOCA</name>
<evidence type="ECO:0000256" key="9">
    <source>
        <dbReference type="ARBA" id="ARBA00023150"/>
    </source>
</evidence>
<dbReference type="InterPro" id="IPR050105">
    <property type="entry name" value="MoCo_biosynth_MoaA/MoaC"/>
</dbReference>
<feature type="binding site" evidence="12">
    <location>
        <begin position="290"/>
        <end position="292"/>
    </location>
    <ligand>
        <name>GTP</name>
        <dbReference type="ChEBI" id="CHEBI:37565"/>
    </ligand>
</feature>
<dbReference type="SMART" id="SM00729">
    <property type="entry name" value="Elp3"/>
    <property type="match status" value="1"/>
</dbReference>
<dbReference type="SFLD" id="SFLDG01067">
    <property type="entry name" value="SPASM/twitch_domain_containing"/>
    <property type="match status" value="1"/>
</dbReference>
<evidence type="ECO:0000259" key="14">
    <source>
        <dbReference type="PROSITE" id="PS51918"/>
    </source>
</evidence>
<dbReference type="PANTHER" id="PTHR22960">
    <property type="entry name" value="MOLYBDOPTERIN COFACTOR SYNTHESIS PROTEIN A"/>
    <property type="match status" value="1"/>
</dbReference>
<feature type="binding site" evidence="12">
    <location>
        <position position="54"/>
    </location>
    <ligand>
        <name>[4Fe-4S] cluster</name>
        <dbReference type="ChEBI" id="CHEBI:49883"/>
        <label>1</label>
        <note>4Fe-4S-S-AdoMet</note>
    </ligand>
</feature>
<dbReference type="EMBL" id="JAHKNI010000023">
    <property type="protein sequence ID" value="MBU3067609.1"/>
    <property type="molecule type" value="Genomic_DNA"/>
</dbReference>
<feature type="binding site" evidence="12">
    <location>
        <position position="40"/>
    </location>
    <ligand>
        <name>GTP</name>
        <dbReference type="ChEBI" id="CHEBI:37565"/>
    </ligand>
</feature>
<accession>A0ABS6BBE9</accession>
<dbReference type="SUPFAM" id="SSF102114">
    <property type="entry name" value="Radical SAM enzymes"/>
    <property type="match status" value="1"/>
</dbReference>
<dbReference type="InterPro" id="IPR040064">
    <property type="entry name" value="MoaA-like"/>
</dbReference>
<comment type="similarity">
    <text evidence="12">Belongs to the radical SAM superfamily. MoaA family.</text>
</comment>
<evidence type="ECO:0000313" key="16">
    <source>
        <dbReference type="Proteomes" id="UP000733379"/>
    </source>
</evidence>
<dbReference type="InterPro" id="IPR007197">
    <property type="entry name" value="rSAM"/>
</dbReference>
<comment type="catalytic activity">
    <reaction evidence="11 12">
        <text>GTP + AH2 + S-adenosyl-L-methionine = (8S)-3',8-cyclo-7,8-dihydroguanosine 5'-triphosphate + 5'-deoxyadenosine + L-methionine + A + H(+)</text>
        <dbReference type="Rhea" id="RHEA:49576"/>
        <dbReference type="ChEBI" id="CHEBI:13193"/>
        <dbReference type="ChEBI" id="CHEBI:15378"/>
        <dbReference type="ChEBI" id="CHEBI:17319"/>
        <dbReference type="ChEBI" id="CHEBI:17499"/>
        <dbReference type="ChEBI" id="CHEBI:37565"/>
        <dbReference type="ChEBI" id="CHEBI:57844"/>
        <dbReference type="ChEBI" id="CHEBI:59789"/>
        <dbReference type="ChEBI" id="CHEBI:131766"/>
        <dbReference type="EC" id="4.1.99.22"/>
    </reaction>
</comment>
<dbReference type="SFLD" id="SFLDG01383">
    <property type="entry name" value="cyclic_pyranopterin_phosphate"/>
    <property type="match status" value="1"/>
</dbReference>
<feature type="binding site" evidence="12">
    <location>
        <position position="53"/>
    </location>
    <ligand>
        <name>S-adenosyl-L-methionine</name>
        <dbReference type="ChEBI" id="CHEBI:59789"/>
    </ligand>
</feature>
<sequence length="358" mass="38500">MTATELGVPVVPPLAEGSATAPPSTGPLIDTYGRVATDLRVSLTDRCNLRCTYCMPAEGVSWLPARQLLQPDEIVRLVRIGVTQMGVTRVRFTGGEPLLAKHLEEIIAATALLRPRPQIALTTNGVRLAERAETLALAGLDRVNVSLDSIDKTHFAAITRRDRLSDVLAGLAAAGAAGLRPVKVNAVLDPETGLDDAVPLARFCLEHDYQLRIIEQMPLDAGHQWRREAAVTAERVLAVLRHYFTLQPDPVPRGSAPAEVWCVTDPATGRTGKVGVIASVSQPFCSTCDRTRLTADGQIRSCLFATEETDLRGLLRSGADDDAIEAAWRAAMWSKPAGHGINDPNFIQPTRPMSAIGG</sequence>
<feature type="binding site" evidence="12">
    <location>
        <position position="47"/>
    </location>
    <ligand>
        <name>[4Fe-4S] cluster</name>
        <dbReference type="ChEBI" id="CHEBI:49883"/>
        <label>1</label>
        <note>4Fe-4S-S-AdoMet</note>
    </ligand>
</feature>
<keyword evidence="8 12" id="KW-0342">GTP-binding</keyword>
<evidence type="ECO:0000256" key="7">
    <source>
        <dbReference type="ARBA" id="ARBA00023014"/>
    </source>
</evidence>
<dbReference type="Pfam" id="PF06463">
    <property type="entry name" value="Mob_synth_C"/>
    <property type="match status" value="1"/>
</dbReference>
<keyword evidence="4 12" id="KW-0479">Metal-binding</keyword>
<dbReference type="PANTHER" id="PTHR22960:SF0">
    <property type="entry name" value="MOLYBDENUM COFACTOR BIOSYNTHESIS PROTEIN 1"/>
    <property type="match status" value="1"/>
</dbReference>
<evidence type="ECO:0000256" key="1">
    <source>
        <dbReference type="ARBA" id="ARBA00012167"/>
    </source>
</evidence>
<evidence type="ECO:0000256" key="5">
    <source>
        <dbReference type="ARBA" id="ARBA00022741"/>
    </source>
</evidence>
<keyword evidence="7 12" id="KW-0411">Iron-sulfur</keyword>
<dbReference type="PROSITE" id="PS01305">
    <property type="entry name" value="MOAA_NIFB_PQQE"/>
    <property type="match status" value="1"/>
</dbReference>
<dbReference type="InterPro" id="IPR013483">
    <property type="entry name" value="MoaA"/>
</dbReference>
<dbReference type="InterPro" id="IPR013785">
    <property type="entry name" value="Aldolase_TIM"/>
</dbReference>
<dbReference type="CDD" id="cd01335">
    <property type="entry name" value="Radical_SAM"/>
    <property type="match status" value="1"/>
</dbReference>
<keyword evidence="2 12" id="KW-0004">4Fe-4S</keyword>
<evidence type="ECO:0000256" key="8">
    <source>
        <dbReference type="ARBA" id="ARBA00023134"/>
    </source>
</evidence>
<dbReference type="RefSeq" id="WP_215923686.1">
    <property type="nucleotide sequence ID" value="NZ_JAHKNI010000023.1"/>
</dbReference>
<dbReference type="SFLD" id="SFLDG01386">
    <property type="entry name" value="main_SPASM_domain-containing"/>
    <property type="match status" value="1"/>
</dbReference>
<evidence type="ECO:0000256" key="6">
    <source>
        <dbReference type="ARBA" id="ARBA00023004"/>
    </source>
</evidence>
<comment type="function">
    <text evidence="12">Catalyzes the cyclization of GTP to (8S)-3',8-cyclo-7,8-dihydroguanosine 5'-triphosphate.</text>
</comment>
<dbReference type="InterPro" id="IPR058240">
    <property type="entry name" value="rSAM_sf"/>
</dbReference>
<evidence type="ECO:0000313" key="15">
    <source>
        <dbReference type="EMBL" id="MBU3067609.1"/>
    </source>
</evidence>
<feature type="binding site" evidence="12">
    <location>
        <position position="95"/>
    </location>
    <ligand>
        <name>S-adenosyl-L-methionine</name>
        <dbReference type="ChEBI" id="CHEBI:59789"/>
    </ligand>
</feature>
<dbReference type="InterPro" id="IPR006638">
    <property type="entry name" value="Elp3/MiaA/NifB-like_rSAM"/>
</dbReference>
<comment type="cofactor">
    <cofactor evidence="12">
        <name>[4Fe-4S] cluster</name>
        <dbReference type="ChEBI" id="CHEBI:49883"/>
    </cofactor>
    <text evidence="12">Binds 2 [4Fe-4S] clusters. Binds 1 [4Fe-4S] cluster coordinated with 3 cysteines and an exchangeable S-adenosyl-L-methionine and 1 [4Fe-4S] cluster coordinated with 3 cysteines and the GTP-derived substrate.</text>
</comment>
<feature type="binding site" evidence="12">
    <location>
        <position position="285"/>
    </location>
    <ligand>
        <name>[4Fe-4S] cluster</name>
        <dbReference type="ChEBI" id="CHEBI:49883"/>
        <label>2</label>
        <note>4Fe-4S-substrate</note>
    </ligand>
</feature>
<evidence type="ECO:0000256" key="13">
    <source>
        <dbReference type="SAM" id="MobiDB-lite"/>
    </source>
</evidence>
<dbReference type="Proteomes" id="UP000733379">
    <property type="component" value="Unassembled WGS sequence"/>
</dbReference>
<dbReference type="HAMAP" id="MF_01225_B">
    <property type="entry name" value="MoaA_B"/>
    <property type="match status" value="1"/>
</dbReference>
<evidence type="ECO:0000256" key="12">
    <source>
        <dbReference type="HAMAP-Rule" id="MF_01225"/>
    </source>
</evidence>
<comment type="subunit">
    <text evidence="12">Monomer and homodimer.</text>
</comment>
<evidence type="ECO:0000256" key="4">
    <source>
        <dbReference type="ARBA" id="ARBA00022723"/>
    </source>
</evidence>
<evidence type="ECO:0000256" key="10">
    <source>
        <dbReference type="ARBA" id="ARBA00023239"/>
    </source>
</evidence>
<dbReference type="SFLD" id="SFLDS00029">
    <property type="entry name" value="Radical_SAM"/>
    <property type="match status" value="1"/>
</dbReference>
<keyword evidence="9 12" id="KW-0501">Molybdenum cofactor biosynthesis</keyword>
<comment type="pathway">
    <text evidence="12">Cofactor biosynthesis; molybdopterin biosynthesis.</text>
</comment>
<feature type="region of interest" description="Disordered" evidence="13">
    <location>
        <begin position="1"/>
        <end position="26"/>
    </location>
</feature>
<evidence type="ECO:0000256" key="11">
    <source>
        <dbReference type="ARBA" id="ARBA00048697"/>
    </source>
</evidence>
<feature type="binding site" evidence="12">
    <location>
        <position position="288"/>
    </location>
    <ligand>
        <name>[4Fe-4S] cluster</name>
        <dbReference type="ChEBI" id="CHEBI:49883"/>
        <label>2</label>
        <note>4Fe-4S-substrate</note>
    </ligand>
</feature>
<keyword evidence="16" id="KW-1185">Reference proteome</keyword>
<evidence type="ECO:0000256" key="3">
    <source>
        <dbReference type="ARBA" id="ARBA00022691"/>
    </source>
</evidence>
<protein>
    <recommendedName>
        <fullName evidence="1 12">GTP 3',8-cyclase</fullName>
        <ecNumber evidence="1 12">4.1.99.22</ecNumber>
    </recommendedName>
    <alternativeName>
        <fullName evidence="12">Molybdenum cofactor biosynthesis protein A</fullName>
    </alternativeName>
</protein>
<keyword evidence="3 12" id="KW-0949">S-adenosyl-L-methionine</keyword>
<feature type="binding site" evidence="12">
    <location>
        <position position="183"/>
    </location>
    <ligand>
        <name>GTP</name>
        <dbReference type="ChEBI" id="CHEBI:37565"/>
    </ligand>
</feature>
<feature type="binding site" evidence="12">
    <location>
        <position position="217"/>
    </location>
    <ligand>
        <name>S-adenosyl-L-methionine</name>
        <dbReference type="ChEBI" id="CHEBI:59789"/>
    </ligand>
</feature>
<proteinExistence type="inferred from homology"/>
<dbReference type="Gene3D" id="3.20.20.70">
    <property type="entry name" value="Aldolase class I"/>
    <property type="match status" value="1"/>
</dbReference>
<keyword evidence="6 12" id="KW-0408">Iron</keyword>
<keyword evidence="5 12" id="KW-0547">Nucleotide-binding</keyword>
<feature type="binding site" evidence="12">
    <location>
        <position position="146"/>
    </location>
    <ligand>
        <name>S-adenosyl-L-methionine</name>
        <dbReference type="ChEBI" id="CHEBI:59789"/>
    </ligand>
</feature>
<feature type="binding site" evidence="12">
    <location>
        <position position="91"/>
    </location>
    <ligand>
        <name>GTP</name>
        <dbReference type="ChEBI" id="CHEBI:37565"/>
    </ligand>
</feature>